<evidence type="ECO:0000256" key="8">
    <source>
        <dbReference type="ARBA" id="ARBA00022967"/>
    </source>
</evidence>
<evidence type="ECO:0000313" key="20">
    <source>
        <dbReference type="EMBL" id="VFP79512.1"/>
    </source>
</evidence>
<keyword evidence="4" id="KW-0004">4Fe-4S</keyword>
<evidence type="ECO:0000256" key="11">
    <source>
        <dbReference type="ARBA" id="ARBA00023027"/>
    </source>
</evidence>
<keyword evidence="9" id="KW-0408">Iron</keyword>
<keyword evidence="12" id="KW-0830">Ubiquinone</keyword>
<dbReference type="InterPro" id="IPR019574">
    <property type="entry name" value="NADH_UbQ_OxRdtase_Gsu_4Fe4S-bd"/>
</dbReference>
<dbReference type="GO" id="GO:0008137">
    <property type="term" value="F:NADH dehydrogenase (ubiquinone) activity"/>
    <property type="evidence" value="ECO:0007669"/>
    <property type="project" value="InterPro"/>
</dbReference>
<dbReference type="CDD" id="cd02788">
    <property type="entry name" value="MopB_CT_NDH-1_NuoG2-N7"/>
    <property type="match status" value="1"/>
</dbReference>
<evidence type="ECO:0000256" key="7">
    <source>
        <dbReference type="ARBA" id="ARBA00022723"/>
    </source>
</evidence>
<dbReference type="GO" id="GO:0016020">
    <property type="term" value="C:membrane"/>
    <property type="evidence" value="ECO:0007669"/>
    <property type="project" value="InterPro"/>
</dbReference>
<dbReference type="FunFam" id="3.10.20.740:FF:000002">
    <property type="entry name" value="NADH-quinone oxidoreductase"/>
    <property type="match status" value="1"/>
</dbReference>
<dbReference type="InterPro" id="IPR009010">
    <property type="entry name" value="Asp_de-COase-like_dom_sf"/>
</dbReference>
<dbReference type="InterPro" id="IPR001041">
    <property type="entry name" value="2Fe-2S_ferredoxin-type"/>
</dbReference>
<reference evidence="20 21" key="1">
    <citation type="submission" date="2019-02" db="EMBL/GenBank/DDBJ databases">
        <authorList>
            <person name="Manzano-Marin A."/>
            <person name="Manzano-Marin A."/>
        </authorList>
    </citation>
    <scope>NUCLEOTIDE SEQUENCE [LARGE SCALE GENOMIC DNA]</scope>
    <source>
        <strain evidence="20 21">ErCicuneomaculata</strain>
    </source>
</reference>
<dbReference type="Pfam" id="PF00384">
    <property type="entry name" value="Molybdopterin"/>
    <property type="match status" value="1"/>
</dbReference>
<dbReference type="GO" id="GO:0003954">
    <property type="term" value="F:NADH dehydrogenase activity"/>
    <property type="evidence" value="ECO:0007669"/>
    <property type="project" value="TreeGrafter"/>
</dbReference>
<dbReference type="GO" id="GO:0048038">
    <property type="term" value="F:quinone binding"/>
    <property type="evidence" value="ECO:0007669"/>
    <property type="project" value="UniProtKB-KW"/>
</dbReference>
<dbReference type="Pfam" id="PF04879">
    <property type="entry name" value="Molybdop_Fe4S4"/>
    <property type="match status" value="1"/>
</dbReference>
<organism evidence="20 21">
    <name type="scientific">Candidatus Erwinia haradaeae</name>
    <dbReference type="NCBI Taxonomy" id="1922217"/>
    <lineage>
        <taxon>Bacteria</taxon>
        <taxon>Pseudomonadati</taxon>
        <taxon>Pseudomonadota</taxon>
        <taxon>Gammaproteobacteria</taxon>
        <taxon>Enterobacterales</taxon>
        <taxon>Erwiniaceae</taxon>
        <taxon>Erwinia</taxon>
    </lineage>
</organism>
<evidence type="ECO:0000256" key="15">
    <source>
        <dbReference type="ARBA" id="ARBA00032783"/>
    </source>
</evidence>
<dbReference type="InterPro" id="IPR006656">
    <property type="entry name" value="Mopterin_OxRdtase"/>
</dbReference>
<evidence type="ECO:0000256" key="10">
    <source>
        <dbReference type="ARBA" id="ARBA00023014"/>
    </source>
</evidence>
<keyword evidence="11" id="KW-0520">NAD</keyword>
<dbReference type="GO" id="GO:0051539">
    <property type="term" value="F:4 iron, 4 sulfur cluster binding"/>
    <property type="evidence" value="ECO:0007669"/>
    <property type="project" value="UniProtKB-KW"/>
</dbReference>
<dbReference type="Gene3D" id="3.10.20.740">
    <property type="match status" value="1"/>
</dbReference>
<dbReference type="EMBL" id="LR217703">
    <property type="protein sequence ID" value="VFP79512.1"/>
    <property type="molecule type" value="Genomic_DNA"/>
</dbReference>
<evidence type="ECO:0000256" key="6">
    <source>
        <dbReference type="ARBA" id="ARBA00022719"/>
    </source>
</evidence>
<evidence type="ECO:0000256" key="12">
    <source>
        <dbReference type="ARBA" id="ARBA00023075"/>
    </source>
</evidence>
<evidence type="ECO:0000256" key="9">
    <source>
        <dbReference type="ARBA" id="ARBA00023004"/>
    </source>
</evidence>
<evidence type="ECO:0000256" key="16">
    <source>
        <dbReference type="ARBA" id="ARBA00034078"/>
    </source>
</evidence>
<evidence type="ECO:0000256" key="13">
    <source>
        <dbReference type="ARBA" id="ARBA00026021"/>
    </source>
</evidence>
<dbReference type="PROSITE" id="PS00641">
    <property type="entry name" value="COMPLEX1_75K_1"/>
    <property type="match status" value="1"/>
</dbReference>
<keyword evidence="8" id="KW-1278">Translocase</keyword>
<evidence type="ECO:0000256" key="14">
    <source>
        <dbReference type="ARBA" id="ARBA00031577"/>
    </source>
</evidence>
<dbReference type="Pfam" id="PF13510">
    <property type="entry name" value="Fer2_4"/>
    <property type="match status" value="1"/>
</dbReference>
<dbReference type="InterPro" id="IPR006963">
    <property type="entry name" value="Mopterin_OxRdtase_4Fe-4S_dom"/>
</dbReference>
<dbReference type="SUPFAM" id="SSF50692">
    <property type="entry name" value="ADC-like"/>
    <property type="match status" value="1"/>
</dbReference>
<dbReference type="InterPro" id="IPR010228">
    <property type="entry name" value="NADH_UbQ_OxRdtase_Gsu"/>
</dbReference>
<evidence type="ECO:0000256" key="4">
    <source>
        <dbReference type="ARBA" id="ARBA00022485"/>
    </source>
</evidence>
<evidence type="ECO:0000259" key="19">
    <source>
        <dbReference type="PROSITE" id="PS51839"/>
    </source>
</evidence>
<dbReference type="GO" id="GO:0051537">
    <property type="term" value="F:2 iron, 2 sulfur cluster binding"/>
    <property type="evidence" value="ECO:0007669"/>
    <property type="project" value="UniProtKB-KW"/>
</dbReference>
<dbReference type="FunFam" id="2.20.25.90:FF:000003">
    <property type="entry name" value="NADH-quinone oxidoreductase"/>
    <property type="match status" value="1"/>
</dbReference>
<dbReference type="PANTHER" id="PTHR43105">
    <property type="entry name" value="RESPIRATORY NITRATE REDUCTASE"/>
    <property type="match status" value="1"/>
</dbReference>
<name>A0A451D1M9_9GAMM</name>
<comment type="catalytic activity">
    <reaction evidence="17">
        <text>a quinone + NADH + 5 H(+)(in) = a quinol + NAD(+) + 4 H(+)(out)</text>
        <dbReference type="Rhea" id="RHEA:57888"/>
        <dbReference type="ChEBI" id="CHEBI:15378"/>
        <dbReference type="ChEBI" id="CHEBI:24646"/>
        <dbReference type="ChEBI" id="CHEBI:57540"/>
        <dbReference type="ChEBI" id="CHEBI:57945"/>
        <dbReference type="ChEBI" id="CHEBI:132124"/>
    </reaction>
</comment>
<evidence type="ECO:0000256" key="5">
    <source>
        <dbReference type="ARBA" id="ARBA00022714"/>
    </source>
</evidence>
<evidence type="ECO:0000256" key="3">
    <source>
        <dbReference type="ARBA" id="ARBA00019902"/>
    </source>
</evidence>
<dbReference type="GO" id="GO:0042773">
    <property type="term" value="P:ATP synthesis coupled electron transport"/>
    <property type="evidence" value="ECO:0007669"/>
    <property type="project" value="InterPro"/>
</dbReference>
<comment type="similarity">
    <text evidence="2">Belongs to the complex I 75 kDa subunit family.</text>
</comment>
<dbReference type="CDD" id="cd00207">
    <property type="entry name" value="fer2"/>
    <property type="match status" value="1"/>
</dbReference>
<comment type="cofactor">
    <cofactor evidence="1">
        <name>[4Fe-4S] cluster</name>
        <dbReference type="ChEBI" id="CHEBI:49883"/>
    </cofactor>
</comment>
<dbReference type="PROSITE" id="PS51839">
    <property type="entry name" value="4FE4S_HC3"/>
    <property type="match status" value="1"/>
</dbReference>
<dbReference type="AlphaFoldDB" id="A0A451D1M9"/>
<dbReference type="SUPFAM" id="SSF54862">
    <property type="entry name" value="4Fe-4S ferredoxins"/>
    <property type="match status" value="1"/>
</dbReference>
<dbReference type="CDD" id="cd02771">
    <property type="entry name" value="MopB_NDH-1_NuoG2-N7"/>
    <property type="match status" value="1"/>
</dbReference>
<dbReference type="OrthoDB" id="9810782at2"/>
<evidence type="ECO:0000259" key="18">
    <source>
        <dbReference type="PROSITE" id="PS51669"/>
    </source>
</evidence>
<comment type="cofactor">
    <cofactor evidence="16">
        <name>[2Fe-2S] cluster</name>
        <dbReference type="ChEBI" id="CHEBI:190135"/>
    </cofactor>
</comment>
<dbReference type="Pfam" id="PF22117">
    <property type="entry name" value="Fer4_Nqo3"/>
    <property type="match status" value="1"/>
</dbReference>
<proteinExistence type="inferred from homology"/>
<keyword evidence="5" id="KW-0001">2Fe-2S</keyword>
<evidence type="ECO:0000256" key="1">
    <source>
        <dbReference type="ARBA" id="ARBA00001966"/>
    </source>
</evidence>
<dbReference type="PROSITE" id="PS51669">
    <property type="entry name" value="4FE4S_MOW_BIS_MGD"/>
    <property type="match status" value="1"/>
</dbReference>
<dbReference type="Pfam" id="PF10588">
    <property type="entry name" value="NADH-G_4Fe-4S_3"/>
    <property type="match status" value="1"/>
</dbReference>
<dbReference type="Proteomes" id="UP000294412">
    <property type="component" value="Chromosome"/>
</dbReference>
<dbReference type="InterPro" id="IPR050123">
    <property type="entry name" value="Prok_molybdopt-oxidoreductase"/>
</dbReference>
<protein>
    <recommendedName>
        <fullName evidence="3">NADH-quinone oxidoreductase subunit G</fullName>
    </recommendedName>
    <alternativeName>
        <fullName evidence="14">NADH dehydrogenase I subunit G</fullName>
    </alternativeName>
    <alternativeName>
        <fullName evidence="15">NDH-1 subunit G</fullName>
    </alternativeName>
</protein>
<dbReference type="PROSITE" id="PS00643">
    <property type="entry name" value="COMPLEX1_75K_3"/>
    <property type="match status" value="1"/>
</dbReference>
<dbReference type="Gene3D" id="3.40.50.740">
    <property type="match status" value="1"/>
</dbReference>
<keyword evidence="7" id="KW-0479">Metal-binding</keyword>
<dbReference type="GO" id="GO:0046872">
    <property type="term" value="F:metal ion binding"/>
    <property type="evidence" value="ECO:0007669"/>
    <property type="project" value="UniProtKB-KW"/>
</dbReference>
<dbReference type="SUPFAM" id="SSF54292">
    <property type="entry name" value="2Fe-2S ferredoxin-like"/>
    <property type="match status" value="1"/>
</dbReference>
<dbReference type="InterPro" id="IPR036010">
    <property type="entry name" value="2Fe-2S_ferredoxin-like_sf"/>
</dbReference>
<evidence type="ECO:0000313" key="21">
    <source>
        <dbReference type="Proteomes" id="UP000294412"/>
    </source>
</evidence>
<dbReference type="Gene3D" id="3.30.200.210">
    <property type="match status" value="1"/>
</dbReference>
<evidence type="ECO:0000256" key="17">
    <source>
        <dbReference type="ARBA" id="ARBA00047712"/>
    </source>
</evidence>
<evidence type="ECO:0000256" key="2">
    <source>
        <dbReference type="ARBA" id="ARBA00005404"/>
    </source>
</evidence>
<sequence>MPTMIYVDGKKYNVNCKDNLLHACLSVGLDIPYFCWHPALGSVGACRQCAVKYYQDSTDSSGRLVMSCMTPVINGALISICDKSAQEFRKSIIELLMINHPHDCPICAEAGHCHLQDMTVMNGHTLRRYRFNKRTHHNQNLGLFISHEMNRCIACYRCVRYYKDYADGKDFGVYGASENIYFGRIEDGALENELSGNLIEICPTGVFTDKTHSGRYNRKWDMQFSPGICHQCSLGCNIILGERYGELRRIENRYNGMVNHYFLCDRGRFGYGYVNLQDRPKYPMYRQGSEWIQLNSGQALKCAADIIRKAKRVIGIGSSRASIESNFSLLSLVGENNFSTGFLSSEQICIDLVLQILRDSGIHTPTLREIESYDAILVLGEDITQVAARMALAVRQATKGRARDLAKKQKIADWHSAAIMNSSVDVRYPLFLTSVDRTRLDDIATWSYYASVEDQARFGFAIANRIDNSAPGVTDLSESLCNQIDIIVNTLCNAKKPLIISGTHSGSPAIIQAAANIAKALKGCVEEVGLSFLTQTVNSIGLGLIGGFSLDVALKELSNGEADTVIILEKDLYRDISQNIINHSLNYTKQIILLDHQHTKTSQHANIIFSSASFAESDGTVINQECRAQRFFQAYDPSYYDENVEILASWRWLDALKQTVNNCFVDWNQLDNVINSCIRVLPILSGIKKAAPSANFRVYGQKLARSPHRYSGRTAIRSNISVHEPRQPQDLDSMFNFSMEGYQEPCSNHSQIPFVWAPGWNSPQAWNKFQNTIGEALRGGDPGERLMEVHDKTLHWFTNIPNAFKAKAKRWRIVPYFHLFGSEEMTQRSDVIKKCMPEPYLMMNLQDAEKLGIHEGSSIECQCCGEDFFLPVFFSPNLQSGQIGMPIGFPGLFLSLCGEDLCNLRQVKK</sequence>
<dbReference type="NCBIfam" id="TIGR01973">
    <property type="entry name" value="NuoG"/>
    <property type="match status" value="1"/>
</dbReference>
<dbReference type="SUPFAM" id="SSF53706">
    <property type="entry name" value="Formate dehydrogenase/DMSO reductase, domains 1-3"/>
    <property type="match status" value="1"/>
</dbReference>
<dbReference type="SMART" id="SM00926">
    <property type="entry name" value="Molybdop_Fe4S4"/>
    <property type="match status" value="1"/>
</dbReference>
<accession>A0A451D1M9</accession>
<feature type="domain" description="4Fe-4S His(Cys)3-ligated-type" evidence="19">
    <location>
        <begin position="84"/>
        <end position="123"/>
    </location>
</feature>
<keyword evidence="20" id="KW-0560">Oxidoreductase</keyword>
<dbReference type="PANTHER" id="PTHR43105:SF10">
    <property type="entry name" value="NADH-QUINONE OXIDOREDUCTASE SUBUNIT G"/>
    <property type="match status" value="1"/>
</dbReference>
<dbReference type="InterPro" id="IPR054351">
    <property type="entry name" value="NADH_UbQ_OxRdtase_ferredoxin"/>
</dbReference>
<dbReference type="InterPro" id="IPR000283">
    <property type="entry name" value="NADH_UbQ_OxRdtase_75kDa_su_CS"/>
</dbReference>
<dbReference type="SMART" id="SM00929">
    <property type="entry name" value="NADH-G_4Fe-4S_3"/>
    <property type="match status" value="1"/>
</dbReference>
<dbReference type="Gene3D" id="2.40.40.20">
    <property type="match status" value="1"/>
</dbReference>
<gene>
    <name evidence="20" type="primary">nuoG</name>
    <name evidence="20" type="ORF">ERCICUMA2628_062</name>
</gene>
<keyword evidence="6" id="KW-0874">Quinone</keyword>
<feature type="domain" description="4Fe-4S Mo/W bis-MGD-type" evidence="18">
    <location>
        <begin position="222"/>
        <end position="278"/>
    </location>
</feature>
<keyword evidence="10" id="KW-0411">Iron-sulfur</keyword>
<comment type="subunit">
    <text evidence="13">Composed of 13 different subunits. Subunits NuoCD, E, F, and G constitute the peripheral sector of the complex.</text>
</comment>